<dbReference type="GO" id="GO:0030145">
    <property type="term" value="F:manganese ion binding"/>
    <property type="evidence" value="ECO:0007669"/>
    <property type="project" value="UniProtKB-UniRule"/>
</dbReference>
<feature type="binding site" evidence="10">
    <location>
        <position position="150"/>
    </location>
    <ligand>
        <name>Mn(2+)</name>
        <dbReference type="ChEBI" id="CHEBI:29035"/>
    </ligand>
</feature>
<evidence type="ECO:0000256" key="2">
    <source>
        <dbReference type="ARBA" id="ARBA00007456"/>
    </source>
</evidence>
<evidence type="ECO:0000256" key="5">
    <source>
        <dbReference type="ARBA" id="ARBA00022723"/>
    </source>
</evidence>
<dbReference type="InterPro" id="IPR014710">
    <property type="entry name" value="RmlC-like_jellyroll"/>
</dbReference>
<accession>A0AAW1J2J3</accession>
<dbReference type="EMBL" id="JBDFQZ010000008">
    <property type="protein sequence ID" value="KAK9696970.1"/>
    <property type="molecule type" value="Genomic_DNA"/>
</dbReference>
<comment type="similarity">
    <text evidence="2 12">Belongs to the germin family.</text>
</comment>
<name>A0AAW1J2J3_SAPOF</name>
<dbReference type="InterPro" id="IPR006045">
    <property type="entry name" value="Cupin_1"/>
</dbReference>
<dbReference type="Gene3D" id="2.60.120.10">
    <property type="entry name" value="Jelly Rolls"/>
    <property type="match status" value="1"/>
</dbReference>
<evidence type="ECO:0000256" key="10">
    <source>
        <dbReference type="PIRSR" id="PIRSR601929-2"/>
    </source>
</evidence>
<feature type="domain" description="Cupin type-1" evidence="13">
    <location>
        <begin position="55"/>
        <end position="202"/>
    </location>
</feature>
<sequence>MSKLMLLFIFALSFPFHILFVSGSDPDPVQDFCVPSSGLDSECTTHVTVSDFIYSGIKFPGNFSHTETGFISSGVNVKTFPGLNTLGMSMVRADFDVGGVNVPHYHPRATEMGYVLEGRFYAGFVDTQGTLFAKVIEKGEVMVFPRGMLHFQMNIADSPATIIGSLDSQNPGLMKIPSSIFGTDIKEELLQKAFHMSSRELRSLKKRFRSK</sequence>
<dbReference type="SMART" id="SM00835">
    <property type="entry name" value="Cupin_1"/>
    <property type="match status" value="1"/>
</dbReference>
<dbReference type="PANTHER" id="PTHR31238">
    <property type="entry name" value="GERMIN-LIKE PROTEIN SUBFAMILY 3 MEMBER 3"/>
    <property type="match status" value="1"/>
</dbReference>
<feature type="binding site" evidence="10">
    <location>
        <position position="111"/>
    </location>
    <ligand>
        <name>Mn(2+)</name>
        <dbReference type="ChEBI" id="CHEBI:29035"/>
    </ligand>
</feature>
<keyword evidence="6 12" id="KW-0732">Signal</keyword>
<dbReference type="GO" id="GO:0010497">
    <property type="term" value="P:plasmodesmata-mediated intercellular transport"/>
    <property type="evidence" value="ECO:0007669"/>
    <property type="project" value="UniProtKB-ARBA"/>
</dbReference>
<dbReference type="FunFam" id="2.60.120.10:FF:000025">
    <property type="entry name" value="germin-like protein subfamily 2 member 1"/>
    <property type="match status" value="1"/>
</dbReference>
<protein>
    <recommendedName>
        <fullName evidence="12">Germin-like protein</fullName>
    </recommendedName>
</protein>
<dbReference type="Proteomes" id="UP001443914">
    <property type="component" value="Unassembled WGS sequence"/>
</dbReference>
<dbReference type="GO" id="GO:0048046">
    <property type="term" value="C:apoplast"/>
    <property type="evidence" value="ECO:0007669"/>
    <property type="project" value="UniProtKB-SubCell"/>
</dbReference>
<reference evidence="14" key="1">
    <citation type="submission" date="2024-03" db="EMBL/GenBank/DDBJ databases">
        <title>WGS assembly of Saponaria officinalis var. Norfolk2.</title>
        <authorList>
            <person name="Jenkins J."/>
            <person name="Shu S."/>
            <person name="Grimwood J."/>
            <person name="Barry K."/>
            <person name="Goodstein D."/>
            <person name="Schmutz J."/>
            <person name="Leebens-Mack J."/>
            <person name="Osbourn A."/>
        </authorList>
    </citation>
    <scope>NUCLEOTIDE SEQUENCE [LARGE SCALE GENOMIC DNA]</scope>
    <source>
        <strain evidence="14">JIC</strain>
    </source>
</reference>
<dbReference type="CDD" id="cd02241">
    <property type="entry name" value="cupin_OxOx"/>
    <property type="match status" value="1"/>
</dbReference>
<evidence type="ECO:0000313" key="15">
    <source>
        <dbReference type="Proteomes" id="UP001443914"/>
    </source>
</evidence>
<keyword evidence="8 9" id="KW-0464">Manganese</keyword>
<evidence type="ECO:0000256" key="12">
    <source>
        <dbReference type="RuleBase" id="RU366015"/>
    </source>
</evidence>
<evidence type="ECO:0000259" key="13">
    <source>
        <dbReference type="SMART" id="SM00835"/>
    </source>
</evidence>
<feature type="binding site" evidence="9">
    <location>
        <position position="106"/>
    </location>
    <ligand>
        <name>oxalate</name>
        <dbReference type="ChEBI" id="CHEBI:30623"/>
    </ligand>
</feature>
<keyword evidence="5 9" id="KW-0479">Metal-binding</keyword>
<evidence type="ECO:0000256" key="4">
    <source>
        <dbReference type="ARBA" id="ARBA00022525"/>
    </source>
</evidence>
<feature type="chain" id="PRO_5043092094" description="Germin-like protein" evidence="12">
    <location>
        <begin position="24"/>
        <end position="211"/>
    </location>
</feature>
<evidence type="ECO:0000256" key="1">
    <source>
        <dbReference type="ARBA" id="ARBA00004271"/>
    </source>
</evidence>
<dbReference type="InterPro" id="IPR019780">
    <property type="entry name" value="Germin_Mn-BS"/>
</dbReference>
<feature type="binding site" evidence="10">
    <location>
        <position position="104"/>
    </location>
    <ligand>
        <name>Mn(2+)</name>
        <dbReference type="ChEBI" id="CHEBI:29035"/>
    </ligand>
</feature>
<evidence type="ECO:0000256" key="3">
    <source>
        <dbReference type="ARBA" id="ARBA00022523"/>
    </source>
</evidence>
<feature type="disulfide bond" evidence="11">
    <location>
        <begin position="33"/>
        <end position="43"/>
    </location>
</feature>
<evidence type="ECO:0000256" key="9">
    <source>
        <dbReference type="PIRSR" id="PIRSR601929-1"/>
    </source>
</evidence>
<keyword evidence="3 12" id="KW-0052">Apoplast</keyword>
<keyword evidence="7 11" id="KW-1015">Disulfide bond</keyword>
<evidence type="ECO:0000313" key="14">
    <source>
        <dbReference type="EMBL" id="KAK9696970.1"/>
    </source>
</evidence>
<evidence type="ECO:0000256" key="6">
    <source>
        <dbReference type="ARBA" id="ARBA00022729"/>
    </source>
</evidence>
<feature type="binding site" evidence="9">
    <location>
        <position position="101"/>
    </location>
    <ligand>
        <name>oxalate</name>
        <dbReference type="ChEBI" id="CHEBI:30623"/>
    </ligand>
</feature>
<keyword evidence="15" id="KW-1185">Reference proteome</keyword>
<comment type="subcellular location">
    <subcellularLocation>
        <location evidence="1 12">Secreted</location>
        <location evidence="1 12">Extracellular space</location>
        <location evidence="1 12">Apoplast</location>
    </subcellularLocation>
</comment>
<dbReference type="InterPro" id="IPR001929">
    <property type="entry name" value="Germin"/>
</dbReference>
<feature type="signal peptide" evidence="12">
    <location>
        <begin position="1"/>
        <end position="23"/>
    </location>
</feature>
<proteinExistence type="inferred from homology"/>
<feature type="binding site" evidence="9">
    <location>
        <position position="111"/>
    </location>
    <ligand>
        <name>oxalate</name>
        <dbReference type="ChEBI" id="CHEBI:30623"/>
    </ligand>
</feature>
<dbReference type="GO" id="GO:0009506">
    <property type="term" value="C:plasmodesma"/>
    <property type="evidence" value="ECO:0007669"/>
    <property type="project" value="UniProtKB-ARBA"/>
</dbReference>
<gene>
    <name evidence="14" type="ORF">RND81_08G007100</name>
</gene>
<dbReference type="Pfam" id="PF00190">
    <property type="entry name" value="Cupin_1"/>
    <property type="match status" value="1"/>
</dbReference>
<evidence type="ECO:0000256" key="8">
    <source>
        <dbReference type="ARBA" id="ARBA00023211"/>
    </source>
</evidence>
<evidence type="ECO:0000256" key="11">
    <source>
        <dbReference type="PIRSR" id="PIRSR601929-3"/>
    </source>
</evidence>
<comment type="caution">
    <text evidence="14">The sequence shown here is derived from an EMBL/GenBank/DDBJ whole genome shotgun (WGS) entry which is preliminary data.</text>
</comment>
<keyword evidence="4 12" id="KW-0964">Secreted</keyword>
<organism evidence="14 15">
    <name type="scientific">Saponaria officinalis</name>
    <name type="common">Common soapwort</name>
    <name type="synonym">Lychnis saponaria</name>
    <dbReference type="NCBI Taxonomy" id="3572"/>
    <lineage>
        <taxon>Eukaryota</taxon>
        <taxon>Viridiplantae</taxon>
        <taxon>Streptophyta</taxon>
        <taxon>Embryophyta</taxon>
        <taxon>Tracheophyta</taxon>
        <taxon>Spermatophyta</taxon>
        <taxon>Magnoliopsida</taxon>
        <taxon>eudicotyledons</taxon>
        <taxon>Gunneridae</taxon>
        <taxon>Pentapetalae</taxon>
        <taxon>Caryophyllales</taxon>
        <taxon>Caryophyllaceae</taxon>
        <taxon>Caryophylleae</taxon>
        <taxon>Saponaria</taxon>
    </lineage>
</organism>
<dbReference type="GO" id="GO:2000280">
    <property type="term" value="P:regulation of root development"/>
    <property type="evidence" value="ECO:0007669"/>
    <property type="project" value="UniProtKB-ARBA"/>
</dbReference>
<dbReference type="PROSITE" id="PS00725">
    <property type="entry name" value="GERMIN"/>
    <property type="match status" value="1"/>
</dbReference>
<evidence type="ECO:0000256" key="7">
    <source>
        <dbReference type="ARBA" id="ARBA00023157"/>
    </source>
</evidence>
<feature type="binding site" evidence="10">
    <location>
        <position position="106"/>
    </location>
    <ligand>
        <name>Mn(2+)</name>
        <dbReference type="ChEBI" id="CHEBI:29035"/>
    </ligand>
</feature>
<dbReference type="SUPFAM" id="SSF51182">
    <property type="entry name" value="RmlC-like cupins"/>
    <property type="match status" value="1"/>
</dbReference>
<dbReference type="AlphaFoldDB" id="A0AAW1J2J3"/>
<dbReference type="PRINTS" id="PR00325">
    <property type="entry name" value="GERMIN"/>
</dbReference>
<dbReference type="InterPro" id="IPR011051">
    <property type="entry name" value="RmlC_Cupin_sf"/>
</dbReference>